<evidence type="ECO:0000259" key="6">
    <source>
        <dbReference type="Pfam" id="PF08281"/>
    </source>
</evidence>
<evidence type="ECO:0000256" key="1">
    <source>
        <dbReference type="ARBA" id="ARBA00010641"/>
    </source>
</evidence>
<dbReference type="Pfam" id="PF04542">
    <property type="entry name" value="Sigma70_r2"/>
    <property type="match status" value="1"/>
</dbReference>
<comment type="caution">
    <text evidence="7">The sequence shown here is derived from an EMBL/GenBank/DDBJ whole genome shotgun (WGS) entry which is preliminary data.</text>
</comment>
<feature type="domain" description="RNA polymerase sigma factor 70 region 4 type 2" evidence="6">
    <location>
        <begin position="126"/>
        <end position="176"/>
    </location>
</feature>
<reference evidence="8" key="2">
    <citation type="submission" date="2023-07" db="EMBL/GenBank/DDBJ databases">
        <authorList>
            <person name="Jung D.-H."/>
        </authorList>
    </citation>
    <scope>NUCLEOTIDE SEQUENCE [LARGE SCALE GENOMIC DNA]</scope>
    <source>
        <strain evidence="8">JA-25</strain>
    </source>
</reference>
<dbReference type="InterPro" id="IPR007627">
    <property type="entry name" value="RNA_pol_sigma70_r2"/>
</dbReference>
<dbReference type="Gene3D" id="1.10.1740.10">
    <property type="match status" value="1"/>
</dbReference>
<dbReference type="SUPFAM" id="SSF88946">
    <property type="entry name" value="Sigma2 domain of RNA polymerase sigma factors"/>
    <property type="match status" value="1"/>
</dbReference>
<dbReference type="InterPro" id="IPR014284">
    <property type="entry name" value="RNA_pol_sigma-70_dom"/>
</dbReference>
<dbReference type="InterPro" id="IPR013249">
    <property type="entry name" value="RNA_pol_sigma70_r4_t2"/>
</dbReference>
<dbReference type="InterPro" id="IPR013324">
    <property type="entry name" value="RNA_pol_sigma_r3/r4-like"/>
</dbReference>
<dbReference type="NCBIfam" id="TIGR02937">
    <property type="entry name" value="sigma70-ECF"/>
    <property type="match status" value="1"/>
</dbReference>
<dbReference type="PANTHER" id="PTHR43133">
    <property type="entry name" value="RNA POLYMERASE ECF-TYPE SIGMA FACTO"/>
    <property type="match status" value="1"/>
</dbReference>
<keyword evidence="2" id="KW-0805">Transcription regulation</keyword>
<dbReference type="SUPFAM" id="SSF88659">
    <property type="entry name" value="Sigma3 and sigma4 domains of RNA polymerase sigma factors"/>
    <property type="match status" value="1"/>
</dbReference>
<evidence type="ECO:0000256" key="3">
    <source>
        <dbReference type="ARBA" id="ARBA00023082"/>
    </source>
</evidence>
<evidence type="ECO:0000313" key="7">
    <source>
        <dbReference type="EMBL" id="NID12659.1"/>
    </source>
</evidence>
<comment type="similarity">
    <text evidence="1">Belongs to the sigma-70 factor family. ECF subfamily.</text>
</comment>
<evidence type="ECO:0000256" key="2">
    <source>
        <dbReference type="ARBA" id="ARBA00023015"/>
    </source>
</evidence>
<dbReference type="CDD" id="cd06171">
    <property type="entry name" value="Sigma70_r4"/>
    <property type="match status" value="1"/>
</dbReference>
<reference evidence="8" key="1">
    <citation type="submission" date="2019-09" db="EMBL/GenBank/DDBJ databases">
        <authorList>
            <person name="Jung D.-H."/>
        </authorList>
    </citation>
    <scope>NUCLEOTIDE SEQUENCE [LARGE SCALE GENOMIC DNA]</scope>
    <source>
        <strain evidence="8">JA-25</strain>
    </source>
</reference>
<evidence type="ECO:0000259" key="5">
    <source>
        <dbReference type="Pfam" id="PF04542"/>
    </source>
</evidence>
<dbReference type="EMBL" id="WAEL01000008">
    <property type="protein sequence ID" value="NID12659.1"/>
    <property type="molecule type" value="Genomic_DNA"/>
</dbReference>
<dbReference type="InterPro" id="IPR036388">
    <property type="entry name" value="WH-like_DNA-bd_sf"/>
</dbReference>
<dbReference type="Pfam" id="PF08281">
    <property type="entry name" value="Sigma70_r4_2"/>
    <property type="match status" value="1"/>
</dbReference>
<feature type="domain" description="RNA polymerase sigma-70 region 2" evidence="5">
    <location>
        <begin position="24"/>
        <end position="83"/>
    </location>
</feature>
<protein>
    <submittedName>
        <fullName evidence="7">Sigma-70 family RNA polymerase sigma factor</fullName>
    </submittedName>
</protein>
<dbReference type="PANTHER" id="PTHR43133:SF46">
    <property type="entry name" value="RNA POLYMERASE SIGMA-70 FACTOR ECF SUBFAMILY"/>
    <property type="match status" value="1"/>
</dbReference>
<dbReference type="Proteomes" id="UP000606008">
    <property type="component" value="Unassembled WGS sequence"/>
</dbReference>
<sequence length="193" mass="22743">MMFKNEAQLWKAFQQGDIEAFEEIYEMHSATLIAYGKRLCADHHLVKDLVQDIFVDIWTRRKTLRDLHTIRYYLFKIMRNRLSKVHQKTAHLVSEGDVHEFEDELTPSIEWLITQQETSTIQLDHLQRAITQLPDRQREAVMLAFYHDFSNDEIAGIMSINHQSVINHLNRALTTLRASFLKAPFILFLASLF</sequence>
<proteinExistence type="inferred from homology"/>
<dbReference type="InterPro" id="IPR013325">
    <property type="entry name" value="RNA_pol_sigma_r2"/>
</dbReference>
<evidence type="ECO:0000313" key="8">
    <source>
        <dbReference type="Proteomes" id="UP000606008"/>
    </source>
</evidence>
<organism evidence="7 8">
    <name type="scientific">Fibrivirga algicola</name>
    <dbReference type="NCBI Taxonomy" id="2950420"/>
    <lineage>
        <taxon>Bacteria</taxon>
        <taxon>Pseudomonadati</taxon>
        <taxon>Bacteroidota</taxon>
        <taxon>Cytophagia</taxon>
        <taxon>Cytophagales</taxon>
        <taxon>Spirosomataceae</taxon>
        <taxon>Fibrivirga</taxon>
    </lineage>
</organism>
<gene>
    <name evidence="7" type="ORF">F7231_20985</name>
</gene>
<name>A0ABX0QR50_9BACT</name>
<keyword evidence="3" id="KW-0731">Sigma factor</keyword>
<evidence type="ECO:0000256" key="4">
    <source>
        <dbReference type="ARBA" id="ARBA00023163"/>
    </source>
</evidence>
<keyword evidence="4" id="KW-0804">Transcription</keyword>
<dbReference type="Gene3D" id="1.10.10.10">
    <property type="entry name" value="Winged helix-like DNA-binding domain superfamily/Winged helix DNA-binding domain"/>
    <property type="match status" value="1"/>
</dbReference>
<dbReference type="InterPro" id="IPR039425">
    <property type="entry name" value="RNA_pol_sigma-70-like"/>
</dbReference>
<accession>A0ABX0QR50</accession>
<keyword evidence="8" id="KW-1185">Reference proteome</keyword>